<dbReference type="RefSeq" id="WP_138287981.1">
    <property type="nucleotide sequence ID" value="NZ_CP058350.1"/>
</dbReference>
<feature type="domain" description="Outer membrane protein beta-barrel" evidence="7">
    <location>
        <begin position="35"/>
        <end position="212"/>
    </location>
</feature>
<sequence length="212" mass="22472">MIKRILIGSAAVIALSSSAFAADAIYEAPAAPPMAVETAPVFSWAGGYAGILTGYGWGDGDFFDGTAAASDDFDGARLGGFVGYNWTMGSALVVGLEGDLNYDWNENEYTAGEVRTGANGSVRGRIGYAMDRALLYAAGGWTATNFQVEGSGIDESEMLNGWTVGGGVDYAVTDRVFTRLEYRYNDFGSETIRGVDTDFDQHVVNIGLAVKF</sequence>
<dbReference type="PANTHER" id="PTHR34001:SF3">
    <property type="entry name" value="BLL7405 PROTEIN"/>
    <property type="match status" value="1"/>
</dbReference>
<evidence type="ECO:0000259" key="7">
    <source>
        <dbReference type="Pfam" id="PF13505"/>
    </source>
</evidence>
<evidence type="ECO:0000313" key="9">
    <source>
        <dbReference type="Proteomes" id="UP000308530"/>
    </source>
</evidence>
<name>A0ABX6QI08_9HYPH</name>
<accession>A0ABX6QI08</accession>
<comment type="similarity">
    <text evidence="5">Belongs to the Omp25/RopB family.</text>
</comment>
<dbReference type="InterPro" id="IPR051692">
    <property type="entry name" value="OMP-like"/>
</dbReference>
<comment type="subcellular location">
    <subcellularLocation>
        <location evidence="1">Cell outer membrane</location>
    </subcellularLocation>
</comment>
<keyword evidence="2 6" id="KW-0732">Signal</keyword>
<evidence type="ECO:0000256" key="5">
    <source>
        <dbReference type="ARBA" id="ARBA00038306"/>
    </source>
</evidence>
<dbReference type="PANTHER" id="PTHR34001">
    <property type="entry name" value="BLL7405 PROTEIN"/>
    <property type="match status" value="1"/>
</dbReference>
<dbReference type="Gene3D" id="2.40.160.20">
    <property type="match status" value="1"/>
</dbReference>
<dbReference type="Proteomes" id="UP000308530">
    <property type="component" value="Chromosome"/>
</dbReference>
<keyword evidence="3" id="KW-0472">Membrane</keyword>
<dbReference type="InterPro" id="IPR011250">
    <property type="entry name" value="OMP/PagP_B-barrel"/>
</dbReference>
<dbReference type="Pfam" id="PF13505">
    <property type="entry name" value="OMP_b-brl"/>
    <property type="match status" value="1"/>
</dbReference>
<evidence type="ECO:0000313" key="8">
    <source>
        <dbReference type="EMBL" id="QLF68165.1"/>
    </source>
</evidence>
<gene>
    <name evidence="8" type="ORF">FE840_000525</name>
</gene>
<dbReference type="SUPFAM" id="SSF56925">
    <property type="entry name" value="OMPA-like"/>
    <property type="match status" value="1"/>
</dbReference>
<keyword evidence="9" id="KW-1185">Reference proteome</keyword>
<feature type="signal peptide" evidence="6">
    <location>
        <begin position="1"/>
        <end position="21"/>
    </location>
</feature>
<protein>
    <submittedName>
        <fullName evidence="8">Porin family protein</fullName>
    </submittedName>
</protein>
<reference evidence="8 9" key="1">
    <citation type="submission" date="2020-06" db="EMBL/GenBank/DDBJ databases">
        <title>Genome sequence of Rhizobium sp strain ADMK78.</title>
        <authorList>
            <person name="Rahi P."/>
        </authorList>
    </citation>
    <scope>NUCLEOTIDE SEQUENCE [LARGE SCALE GENOMIC DNA]</scope>
    <source>
        <strain evidence="8 9">ADMK78</strain>
    </source>
</reference>
<dbReference type="InterPro" id="IPR027385">
    <property type="entry name" value="Beta-barrel_OMP"/>
</dbReference>
<evidence type="ECO:0000256" key="3">
    <source>
        <dbReference type="ARBA" id="ARBA00023136"/>
    </source>
</evidence>
<evidence type="ECO:0000256" key="2">
    <source>
        <dbReference type="ARBA" id="ARBA00022729"/>
    </source>
</evidence>
<organism evidence="8 9">
    <name type="scientific">Peteryoungia desertarenae</name>
    <dbReference type="NCBI Taxonomy" id="1813451"/>
    <lineage>
        <taxon>Bacteria</taxon>
        <taxon>Pseudomonadati</taxon>
        <taxon>Pseudomonadota</taxon>
        <taxon>Alphaproteobacteria</taxon>
        <taxon>Hyphomicrobiales</taxon>
        <taxon>Rhizobiaceae</taxon>
        <taxon>Peteryoungia</taxon>
    </lineage>
</organism>
<evidence type="ECO:0000256" key="4">
    <source>
        <dbReference type="ARBA" id="ARBA00023237"/>
    </source>
</evidence>
<keyword evidence="4" id="KW-0998">Cell outer membrane</keyword>
<evidence type="ECO:0000256" key="6">
    <source>
        <dbReference type="SAM" id="SignalP"/>
    </source>
</evidence>
<dbReference type="EMBL" id="CP058350">
    <property type="protein sequence ID" value="QLF68165.1"/>
    <property type="molecule type" value="Genomic_DNA"/>
</dbReference>
<feature type="chain" id="PRO_5046444466" evidence="6">
    <location>
        <begin position="22"/>
        <end position="212"/>
    </location>
</feature>
<proteinExistence type="inferred from homology"/>
<evidence type="ECO:0000256" key="1">
    <source>
        <dbReference type="ARBA" id="ARBA00004442"/>
    </source>
</evidence>